<dbReference type="PROSITE" id="PS00107">
    <property type="entry name" value="PROTEIN_KINASE_ATP"/>
    <property type="match status" value="1"/>
</dbReference>
<proteinExistence type="inferred from homology"/>
<dbReference type="GO" id="GO:0010506">
    <property type="term" value="P:regulation of autophagy"/>
    <property type="evidence" value="ECO:0007669"/>
    <property type="project" value="InterPro"/>
</dbReference>
<dbReference type="FunFam" id="1.10.510.10:FF:000571">
    <property type="entry name" value="Maternal embryonic leucine zipper kinase"/>
    <property type="match status" value="1"/>
</dbReference>
<keyword evidence="7" id="KW-1185">Reference proteome</keyword>
<dbReference type="PROSITE" id="PS50011">
    <property type="entry name" value="PROTEIN_KINASE_DOM"/>
    <property type="match status" value="1"/>
</dbReference>
<dbReference type="SUPFAM" id="SSF56112">
    <property type="entry name" value="Protein kinase-like (PK-like)"/>
    <property type="match status" value="1"/>
</dbReference>
<reference evidence="6" key="2">
    <citation type="submission" date="2023-02" db="EMBL/GenBank/DDBJ databases">
        <authorList>
            <consortium name="DOE Joint Genome Institute"/>
            <person name="Mondo S.J."/>
            <person name="Chang Y."/>
            <person name="Wang Y."/>
            <person name="Ahrendt S."/>
            <person name="Andreopoulos W."/>
            <person name="Barry K."/>
            <person name="Beard J."/>
            <person name="Benny G.L."/>
            <person name="Blankenship S."/>
            <person name="Bonito G."/>
            <person name="Cuomo C."/>
            <person name="Desiro A."/>
            <person name="Gervers K.A."/>
            <person name="Hundley H."/>
            <person name="Kuo A."/>
            <person name="LaButti K."/>
            <person name="Lang B.F."/>
            <person name="Lipzen A."/>
            <person name="O'Donnell K."/>
            <person name="Pangilinan J."/>
            <person name="Reynolds N."/>
            <person name="Sandor L."/>
            <person name="Smith M.W."/>
            <person name="Tsang A."/>
            <person name="Grigoriev I.V."/>
            <person name="Stajich J.E."/>
            <person name="Spatafora J.W."/>
        </authorList>
    </citation>
    <scope>NUCLEOTIDE SEQUENCE</scope>
    <source>
        <strain evidence="6">RSA 2281</strain>
    </source>
</reference>
<dbReference type="InterPro" id="IPR017441">
    <property type="entry name" value="Protein_kinase_ATP_BS"/>
</dbReference>
<feature type="domain" description="Protein kinase" evidence="5">
    <location>
        <begin position="2"/>
        <end position="271"/>
    </location>
</feature>
<keyword evidence="6" id="KW-0418">Kinase</keyword>
<name>A0AAD5KE09_9FUNG</name>
<dbReference type="PANTHER" id="PTHR24348">
    <property type="entry name" value="SERINE/THREONINE-PROTEIN KINASE UNC-51-RELATED"/>
    <property type="match status" value="1"/>
</dbReference>
<feature type="binding site" evidence="3">
    <location>
        <position position="31"/>
    </location>
    <ligand>
        <name>ATP</name>
        <dbReference type="ChEBI" id="CHEBI:30616"/>
    </ligand>
</feature>
<dbReference type="Pfam" id="PF00069">
    <property type="entry name" value="Pkinase"/>
    <property type="match status" value="1"/>
</dbReference>
<keyword evidence="6" id="KW-0808">Transferase</keyword>
<dbReference type="Proteomes" id="UP001209540">
    <property type="component" value="Unassembled WGS sequence"/>
</dbReference>
<dbReference type="GO" id="GO:0005524">
    <property type="term" value="F:ATP binding"/>
    <property type="evidence" value="ECO:0007669"/>
    <property type="project" value="UniProtKB-UniRule"/>
</dbReference>
<evidence type="ECO:0000259" key="5">
    <source>
        <dbReference type="PROSITE" id="PS50011"/>
    </source>
</evidence>
<accession>A0AAD5KE09</accession>
<dbReference type="InterPro" id="IPR008271">
    <property type="entry name" value="Ser/Thr_kinase_AS"/>
</dbReference>
<feature type="non-terminal residue" evidence="6">
    <location>
        <position position="1"/>
    </location>
</feature>
<keyword evidence="4" id="KW-0723">Serine/threonine-protein kinase</keyword>
<comment type="caution">
    <text evidence="6">The sequence shown here is derived from an EMBL/GenBank/DDBJ whole genome shotgun (WGS) entry which is preliminary data.</text>
</comment>
<dbReference type="InterPro" id="IPR011009">
    <property type="entry name" value="Kinase-like_dom_sf"/>
</dbReference>
<dbReference type="InterPro" id="IPR000719">
    <property type="entry name" value="Prot_kinase_dom"/>
</dbReference>
<evidence type="ECO:0000256" key="1">
    <source>
        <dbReference type="ARBA" id="ARBA00022741"/>
    </source>
</evidence>
<dbReference type="SMART" id="SM00220">
    <property type="entry name" value="S_TKc"/>
    <property type="match status" value="1"/>
</dbReference>
<comment type="similarity">
    <text evidence="4">Belongs to the protein kinase superfamily.</text>
</comment>
<dbReference type="AlphaFoldDB" id="A0AAD5KE09"/>
<dbReference type="GO" id="GO:0004674">
    <property type="term" value="F:protein serine/threonine kinase activity"/>
    <property type="evidence" value="ECO:0007669"/>
    <property type="project" value="UniProtKB-KW"/>
</dbReference>
<protein>
    <submittedName>
        <fullName evidence="6">Kinase-like domain-containing protein</fullName>
    </submittedName>
</protein>
<feature type="non-terminal residue" evidence="6">
    <location>
        <position position="277"/>
    </location>
</feature>
<keyword evidence="1 3" id="KW-0547">Nucleotide-binding</keyword>
<dbReference type="PROSITE" id="PS00108">
    <property type="entry name" value="PROTEIN_KINASE_ST"/>
    <property type="match status" value="1"/>
</dbReference>
<evidence type="ECO:0000256" key="4">
    <source>
        <dbReference type="RuleBase" id="RU000304"/>
    </source>
</evidence>
<dbReference type="InterPro" id="IPR045269">
    <property type="entry name" value="Atg1-like"/>
</dbReference>
<evidence type="ECO:0000256" key="3">
    <source>
        <dbReference type="PROSITE-ProRule" id="PRU10141"/>
    </source>
</evidence>
<evidence type="ECO:0000256" key="2">
    <source>
        <dbReference type="ARBA" id="ARBA00022840"/>
    </source>
</evidence>
<evidence type="ECO:0000313" key="7">
    <source>
        <dbReference type="Proteomes" id="UP001209540"/>
    </source>
</evidence>
<organism evidence="6 7">
    <name type="scientific">Phascolomyces articulosus</name>
    <dbReference type="NCBI Taxonomy" id="60185"/>
    <lineage>
        <taxon>Eukaryota</taxon>
        <taxon>Fungi</taxon>
        <taxon>Fungi incertae sedis</taxon>
        <taxon>Mucoromycota</taxon>
        <taxon>Mucoromycotina</taxon>
        <taxon>Mucoromycetes</taxon>
        <taxon>Mucorales</taxon>
        <taxon>Lichtheimiaceae</taxon>
        <taxon>Phascolomyces</taxon>
    </lineage>
</organism>
<dbReference type="Gene3D" id="1.10.510.10">
    <property type="entry name" value="Transferase(Phosphotransferase) domain 1"/>
    <property type="match status" value="1"/>
</dbReference>
<sequence>YKDIIKSIGVGSYADVRLVQSKTSYQMLAIKTFRKRPKSVPERRYMKQINAEYCIATSLDHPNVVKTFDLGRDPATDRYFIVMEYCSDGDLCTAISNGSLRSMDELHCYFKQLLQGLAYLHDVMGIAHRDIKPENLLLHGHILKITDFGVADVMREAWQTQKRHSYDLCGTTSYVAPELYTQREYRGDKADMWSVGIVYYVMQRGEMLFASAKLCDTFYRAYLRYHPDRQYALFNNNKLFKPEVRDMLYRLLDPNPSRRYSAHQLLQLPWIEKQPVC</sequence>
<dbReference type="GO" id="GO:0005737">
    <property type="term" value="C:cytoplasm"/>
    <property type="evidence" value="ECO:0007669"/>
    <property type="project" value="TreeGrafter"/>
</dbReference>
<gene>
    <name evidence="6" type="ORF">BDA99DRAFT_414956</name>
</gene>
<keyword evidence="2 3" id="KW-0067">ATP-binding</keyword>
<evidence type="ECO:0000313" key="6">
    <source>
        <dbReference type="EMBL" id="KAI9263400.1"/>
    </source>
</evidence>
<reference evidence="6" key="1">
    <citation type="journal article" date="2022" name="IScience">
        <title>Evolution of zygomycete secretomes and the origins of terrestrial fungal ecologies.</title>
        <authorList>
            <person name="Chang Y."/>
            <person name="Wang Y."/>
            <person name="Mondo S."/>
            <person name="Ahrendt S."/>
            <person name="Andreopoulos W."/>
            <person name="Barry K."/>
            <person name="Beard J."/>
            <person name="Benny G.L."/>
            <person name="Blankenship S."/>
            <person name="Bonito G."/>
            <person name="Cuomo C."/>
            <person name="Desiro A."/>
            <person name="Gervers K.A."/>
            <person name="Hundley H."/>
            <person name="Kuo A."/>
            <person name="LaButti K."/>
            <person name="Lang B.F."/>
            <person name="Lipzen A."/>
            <person name="O'Donnell K."/>
            <person name="Pangilinan J."/>
            <person name="Reynolds N."/>
            <person name="Sandor L."/>
            <person name="Smith M.E."/>
            <person name="Tsang A."/>
            <person name="Grigoriev I.V."/>
            <person name="Stajich J.E."/>
            <person name="Spatafora J.W."/>
        </authorList>
    </citation>
    <scope>NUCLEOTIDE SEQUENCE</scope>
    <source>
        <strain evidence="6">RSA 2281</strain>
    </source>
</reference>
<dbReference type="EMBL" id="JAIXMP010000013">
    <property type="protein sequence ID" value="KAI9263400.1"/>
    <property type="molecule type" value="Genomic_DNA"/>
</dbReference>